<dbReference type="AlphaFoldDB" id="A0A0G2Z4M2"/>
<dbReference type="KEGG" id="kpf:IX53_00570"/>
<evidence type="ECO:0000313" key="1">
    <source>
        <dbReference type="EMBL" id="AKI96560.1"/>
    </source>
</evidence>
<name>A0A0G2Z4M2_9BACT</name>
<dbReference type="RefSeq" id="WP_047753695.1">
    <property type="nucleotide sequence ID" value="NZ_CAJUHA010000002.1"/>
</dbReference>
<dbReference type="STRING" id="1330330.IX53_00570"/>
<dbReference type="PATRIC" id="fig|1330330.3.peg.108"/>
<organism evidence="1 2">
    <name type="scientific">Kosmotoga pacifica</name>
    <dbReference type="NCBI Taxonomy" id="1330330"/>
    <lineage>
        <taxon>Bacteria</taxon>
        <taxon>Thermotogati</taxon>
        <taxon>Thermotogota</taxon>
        <taxon>Thermotogae</taxon>
        <taxon>Kosmotogales</taxon>
        <taxon>Kosmotogaceae</taxon>
        <taxon>Kosmotoga</taxon>
    </lineage>
</organism>
<protein>
    <submittedName>
        <fullName evidence="1">Uncharacterized protein</fullName>
    </submittedName>
</protein>
<keyword evidence="2" id="KW-1185">Reference proteome</keyword>
<dbReference type="Proteomes" id="UP000035159">
    <property type="component" value="Chromosome"/>
</dbReference>
<sequence>MTLEGKIVVILSETEVIINIGLKDGVKDEMIFAIKNPKVIEVKDVDGKYKLGEFSRTKGYIIAKEVYDHFTYCVTLKKETFVDLPESFSPITGGRRGRLKVEQKQITEIEGDLTVRIGDKVIRI</sequence>
<accession>A0A0G2Z4M2</accession>
<proteinExistence type="predicted"/>
<gene>
    <name evidence="1" type="ORF">IX53_00570</name>
</gene>
<reference evidence="1 2" key="1">
    <citation type="submission" date="2015-04" db="EMBL/GenBank/DDBJ databases">
        <title>Complete Genome Sequence of Kosmotoga pacifica SLHLJ1.</title>
        <authorList>
            <person name="Jiang L.J."/>
            <person name="Shao Z.Z."/>
            <person name="Jebbar M."/>
        </authorList>
    </citation>
    <scope>NUCLEOTIDE SEQUENCE [LARGE SCALE GENOMIC DNA]</scope>
    <source>
        <strain evidence="1 2">SLHLJ1</strain>
    </source>
</reference>
<dbReference type="EMBL" id="CP011232">
    <property type="protein sequence ID" value="AKI96560.1"/>
    <property type="molecule type" value="Genomic_DNA"/>
</dbReference>
<evidence type="ECO:0000313" key="2">
    <source>
        <dbReference type="Proteomes" id="UP000035159"/>
    </source>
</evidence>